<dbReference type="InterPro" id="IPR039131">
    <property type="entry name" value="NDUFAF1"/>
</dbReference>
<dbReference type="PANTHER" id="PTHR13194:SF19">
    <property type="entry name" value="NAD(P)-BINDING ROSSMANN-FOLD SUPERFAMILY PROTEIN"/>
    <property type="match status" value="1"/>
</dbReference>
<dbReference type="Gene3D" id="2.60.120.430">
    <property type="entry name" value="Galactose-binding lectin"/>
    <property type="match status" value="1"/>
</dbReference>
<accession>A0ABQ6Q3B1</accession>
<evidence type="ECO:0000313" key="4">
    <source>
        <dbReference type="Proteomes" id="UP001307705"/>
    </source>
</evidence>
<evidence type="ECO:0000256" key="1">
    <source>
        <dbReference type="ARBA" id="ARBA00007884"/>
    </source>
</evidence>
<dbReference type="RefSeq" id="WP_338229172.1">
    <property type="nucleotide sequence ID" value="NZ_BTPE01000009.1"/>
</dbReference>
<feature type="domain" description="NADH:ubiquinone oxidoreductase intermediate-associated protein 30" evidence="2">
    <location>
        <begin position="25"/>
        <end position="179"/>
    </location>
</feature>
<evidence type="ECO:0000313" key="3">
    <source>
        <dbReference type="EMBL" id="GMQ34347.1"/>
    </source>
</evidence>
<comment type="similarity">
    <text evidence="1">Belongs to the CIA30 family.</text>
</comment>
<dbReference type="PANTHER" id="PTHR13194">
    <property type="entry name" value="COMPLEX I INTERMEDIATE-ASSOCIATED PROTEIN 30"/>
    <property type="match status" value="1"/>
</dbReference>
<keyword evidence="4" id="KW-1185">Reference proteome</keyword>
<dbReference type="InterPro" id="IPR008979">
    <property type="entry name" value="Galactose-bd-like_sf"/>
</dbReference>
<organism evidence="3 4">
    <name type="scientific">Algoriphagus taiwanensis</name>
    <dbReference type="NCBI Taxonomy" id="1445656"/>
    <lineage>
        <taxon>Bacteria</taxon>
        <taxon>Pseudomonadati</taxon>
        <taxon>Bacteroidota</taxon>
        <taxon>Cytophagia</taxon>
        <taxon>Cytophagales</taxon>
        <taxon>Cyclobacteriaceae</taxon>
        <taxon>Algoriphagus</taxon>
    </lineage>
</organism>
<dbReference type="Proteomes" id="UP001307705">
    <property type="component" value="Unassembled WGS sequence"/>
</dbReference>
<reference evidence="3 4" key="1">
    <citation type="submission" date="2023-08" db="EMBL/GenBank/DDBJ databases">
        <title>Draft genome sequence of Algoriphagus taiwanensis.</title>
        <authorList>
            <person name="Takatani N."/>
            <person name="Hosokawa M."/>
            <person name="Sawabe T."/>
        </authorList>
    </citation>
    <scope>NUCLEOTIDE SEQUENCE [LARGE SCALE GENOMIC DNA]</scope>
    <source>
        <strain evidence="3 4">JCM 19755</strain>
    </source>
</reference>
<gene>
    <name evidence="3" type="ORF">Ataiwa_26190</name>
</gene>
<name>A0ABQ6Q3B1_9BACT</name>
<dbReference type="SUPFAM" id="SSF49785">
    <property type="entry name" value="Galactose-binding domain-like"/>
    <property type="match status" value="1"/>
</dbReference>
<evidence type="ECO:0000259" key="2">
    <source>
        <dbReference type="Pfam" id="PF08547"/>
    </source>
</evidence>
<proteinExistence type="inferred from homology"/>
<dbReference type="Pfam" id="PF08547">
    <property type="entry name" value="CIA30"/>
    <property type="match status" value="1"/>
</dbReference>
<dbReference type="EMBL" id="BTPE01000009">
    <property type="protein sequence ID" value="GMQ34347.1"/>
    <property type="molecule type" value="Genomic_DNA"/>
</dbReference>
<sequence length="185" mass="21140">MGIITWFGIIWIQLNFTLMEKSLVFDFGEGKDFGRWTIINDGVMGGLSESQARLTADAVVYSGSVSLKNNGGFVSLRSALGVYDLSEFSFFEIRFKSDTDRKFELLIEKETPFYLPKFRKKFGGKSEEWQTLKIPLKELEISRMGNTIAEGVRPDELKGIQRIGFILADKQEGSFVLQIDYLKFY</sequence>
<comment type="caution">
    <text evidence="3">The sequence shown here is derived from an EMBL/GenBank/DDBJ whole genome shotgun (WGS) entry which is preliminary data.</text>
</comment>
<dbReference type="InterPro" id="IPR013857">
    <property type="entry name" value="NADH-UbQ_OxRdtase-assoc_prot30"/>
</dbReference>
<protein>
    <submittedName>
        <fullName evidence="3">CIA30 family protein</fullName>
    </submittedName>
</protein>